<dbReference type="PANTHER" id="PTHR40053:SF1">
    <property type="entry name" value="SPORULATION-CONTROL PROTEIN SPO0M"/>
    <property type="match status" value="1"/>
</dbReference>
<dbReference type="Proteomes" id="UP000186795">
    <property type="component" value="Unassembled WGS sequence"/>
</dbReference>
<dbReference type="RefSeq" id="WP_009710048.1">
    <property type="nucleotide sequence ID" value="NZ_CP048103.1"/>
</dbReference>
<evidence type="ECO:0000313" key="2">
    <source>
        <dbReference type="EMBL" id="SIT19565.1"/>
    </source>
</evidence>
<reference evidence="3" key="1">
    <citation type="submission" date="2017-01" db="EMBL/GenBank/DDBJ databases">
        <authorList>
            <person name="Varghese N."/>
            <person name="Submissions S."/>
        </authorList>
    </citation>
    <scope>NUCLEOTIDE SEQUENCE [LARGE SCALE GENOMIC DNA]</scope>
    <source>
        <strain evidence="3">DSM 45196</strain>
    </source>
</reference>
<dbReference type="PANTHER" id="PTHR40053">
    <property type="entry name" value="SPORULATION-CONTROL PROTEIN SPO0M"/>
    <property type="match status" value="1"/>
</dbReference>
<protein>
    <submittedName>
        <fullName evidence="2">Sporulation-control protein</fullName>
    </submittedName>
</protein>
<dbReference type="EMBL" id="FTOD01000022">
    <property type="protein sequence ID" value="SIT19565.1"/>
    <property type="molecule type" value="Genomic_DNA"/>
</dbReference>
<organism evidence="2 3">
    <name type="scientific">Kroppenstedtia eburnea</name>
    <dbReference type="NCBI Taxonomy" id="714067"/>
    <lineage>
        <taxon>Bacteria</taxon>
        <taxon>Bacillati</taxon>
        <taxon>Bacillota</taxon>
        <taxon>Bacilli</taxon>
        <taxon>Bacillales</taxon>
        <taxon>Thermoactinomycetaceae</taxon>
        <taxon>Kroppenstedtia</taxon>
    </lineage>
</organism>
<evidence type="ECO:0000313" key="3">
    <source>
        <dbReference type="Proteomes" id="UP000186795"/>
    </source>
</evidence>
<dbReference type="InterPro" id="IPR009776">
    <property type="entry name" value="Spore_0_M"/>
</dbReference>
<feature type="region of interest" description="Disordered" evidence="1">
    <location>
        <begin position="221"/>
        <end position="249"/>
    </location>
</feature>
<dbReference type="AlphaFoldDB" id="A0A1N7Q9P7"/>
<name>A0A1N7Q9P7_9BACL</name>
<keyword evidence="3" id="KW-1185">Reference proteome</keyword>
<proteinExistence type="predicted"/>
<gene>
    <name evidence="2" type="ORF">SAMN05421790_12212</name>
</gene>
<accession>A0A1N7Q9P7</accession>
<sequence length="249" mass="28329">METIFNKALASLGVGGARVDTRLESPQYQPGDIVRGEVVVRGGEVGQKVDDIYMYLLIHYLKNDKSVPHVLEEFHLSETFEIDAKEYKIIPFQFRMPLQTPMSCGRFPIYLKTGLDIKMAKDPTDLDRIEVFPHPTVERVLGEIESSGFIMYRLFNEFLPGSKSLPFIQIFQFRPAEQYHGYLDELNLFFDVDEGEVRMEVEISRGTRTLNTSFSWLLDDPDGTLTSDHGDPNQPASSPVETIQSLLTS</sequence>
<dbReference type="OrthoDB" id="2987557at2"/>
<dbReference type="Pfam" id="PF07070">
    <property type="entry name" value="Spo0M"/>
    <property type="match status" value="1"/>
</dbReference>
<evidence type="ECO:0000256" key="1">
    <source>
        <dbReference type="SAM" id="MobiDB-lite"/>
    </source>
</evidence>
<feature type="compositionally biased region" description="Polar residues" evidence="1">
    <location>
        <begin position="234"/>
        <end position="249"/>
    </location>
</feature>